<sequence length="260" mass="28990">PAALQAGGWHSWDSPKIGTGKLTNAELDAPRRAIQRLEFVKPFKSQAKVTWTFADDGQGGTKVTWRIDSGMPFVMRWMNRRMVRWLRSDFGCGLLRLRHLIDPSQPTMKFSFDGPCERPALRCVGRAFKGSIEDMKKEMGQHFDALSKLRKEGGAVVTRTDSFDQGNETIAVTYGVEPAEGASPPAGAAPFEVAGGKYHKVTCTGSYDYMEYAWHQSFGSVQMNKHKFDKSRQGYELYVKGPAETDGPDGYVTEILLPIK</sequence>
<dbReference type="InterPro" id="IPR011256">
    <property type="entry name" value="Reg_factor_effector_dom_sf"/>
</dbReference>
<evidence type="ECO:0000313" key="2">
    <source>
        <dbReference type="EMBL" id="MBF2735696.1"/>
    </source>
</evidence>
<gene>
    <name evidence="2" type="ORF">ISN26_06450</name>
</gene>
<dbReference type="EMBL" id="JADHEI010000050">
    <property type="protein sequence ID" value="MBF2735696.1"/>
    <property type="molecule type" value="Genomic_DNA"/>
</dbReference>
<dbReference type="InterPro" id="IPR023393">
    <property type="entry name" value="START-like_dom_sf"/>
</dbReference>
<dbReference type="Pfam" id="PF06445">
    <property type="entry name" value="GyrI-like"/>
    <property type="match status" value="1"/>
</dbReference>
<protein>
    <submittedName>
        <fullName evidence="2">SRPBCC family protein</fullName>
    </submittedName>
</protein>
<dbReference type="InterPro" id="IPR029442">
    <property type="entry name" value="GyrI-like"/>
</dbReference>
<organism evidence="2 3">
    <name type="scientific">Candidatus Amphirhobacter heronislandensis</name>
    <dbReference type="NCBI Taxonomy" id="1732024"/>
    <lineage>
        <taxon>Bacteria</taxon>
        <taxon>Pseudomonadati</taxon>
        <taxon>Pseudomonadota</taxon>
        <taxon>Gammaproteobacteria</taxon>
        <taxon>Candidatus Tethybacterales</taxon>
        <taxon>Candidatus Tethybacteraceae</taxon>
        <taxon>Candidatus Amphirhobacter</taxon>
    </lineage>
</organism>
<dbReference type="Gene3D" id="3.20.80.10">
    <property type="entry name" value="Regulatory factor, effector binding domain"/>
    <property type="match status" value="1"/>
</dbReference>
<evidence type="ECO:0000259" key="1">
    <source>
        <dbReference type="SMART" id="SM00871"/>
    </source>
</evidence>
<accession>A0A930UIG8</accession>
<keyword evidence="3" id="KW-1185">Reference proteome</keyword>
<reference evidence="2" key="1">
    <citation type="submission" date="2020-10" db="EMBL/GenBank/DDBJ databases">
        <title>An improved Amphimedon queenslandica hologenome assembly reveals how three proteobacterial symbionts can extend the metabolic phenotypic of their marine sponge host.</title>
        <authorList>
            <person name="Degnan B."/>
            <person name="Degnan S."/>
            <person name="Xiang X."/>
        </authorList>
    </citation>
    <scope>NUCLEOTIDE SEQUENCE</scope>
    <source>
        <strain evidence="2">AqS2</strain>
    </source>
</reference>
<dbReference type="Proteomes" id="UP000604381">
    <property type="component" value="Unassembled WGS sequence"/>
</dbReference>
<feature type="non-terminal residue" evidence="2">
    <location>
        <position position="1"/>
    </location>
</feature>
<dbReference type="SUPFAM" id="SSF55961">
    <property type="entry name" value="Bet v1-like"/>
    <property type="match status" value="1"/>
</dbReference>
<proteinExistence type="predicted"/>
<comment type="caution">
    <text evidence="2">The sequence shown here is derived from an EMBL/GenBank/DDBJ whole genome shotgun (WGS) entry which is preliminary data.</text>
</comment>
<evidence type="ECO:0000313" key="3">
    <source>
        <dbReference type="Proteomes" id="UP000604381"/>
    </source>
</evidence>
<dbReference type="Gene3D" id="3.30.530.20">
    <property type="match status" value="1"/>
</dbReference>
<dbReference type="InterPro" id="IPR010499">
    <property type="entry name" value="AraC_E-bd"/>
</dbReference>
<dbReference type="SMART" id="SM00871">
    <property type="entry name" value="AraC_E_bind"/>
    <property type="match status" value="1"/>
</dbReference>
<dbReference type="SUPFAM" id="SSF55136">
    <property type="entry name" value="Probable bacterial effector-binding domain"/>
    <property type="match status" value="1"/>
</dbReference>
<feature type="domain" description="AraC effector-binding" evidence="1">
    <location>
        <begin position="108"/>
        <end position="260"/>
    </location>
</feature>
<name>A0A930UIG8_9GAMM</name>
<dbReference type="AlphaFoldDB" id="A0A930UIG8"/>